<keyword evidence="1" id="KW-0472">Membrane</keyword>
<dbReference type="Proteomes" id="UP000063964">
    <property type="component" value="Chromosome"/>
</dbReference>
<evidence type="ECO:0000313" key="3">
    <source>
        <dbReference type="Proteomes" id="UP000063964"/>
    </source>
</evidence>
<evidence type="ECO:0000313" key="2">
    <source>
        <dbReference type="EMBL" id="AMD93236.1"/>
    </source>
</evidence>
<dbReference type="KEGG" id="doa:AXF15_09060"/>
<name>A0A0X8JR03_9BACT</name>
<gene>
    <name evidence="2" type="ORF">AXF15_09060</name>
</gene>
<dbReference type="RefSeq" id="WP_066606318.1">
    <property type="nucleotide sequence ID" value="NZ_CP014230.1"/>
</dbReference>
<keyword evidence="1" id="KW-0812">Transmembrane</keyword>
<organism evidence="2 3">
    <name type="scientific">Desulfomicrobium orale DSM 12838</name>
    <dbReference type="NCBI Taxonomy" id="888061"/>
    <lineage>
        <taxon>Bacteria</taxon>
        <taxon>Pseudomonadati</taxon>
        <taxon>Thermodesulfobacteriota</taxon>
        <taxon>Desulfovibrionia</taxon>
        <taxon>Desulfovibrionales</taxon>
        <taxon>Desulfomicrobiaceae</taxon>
        <taxon>Desulfomicrobium</taxon>
    </lineage>
</organism>
<feature type="transmembrane region" description="Helical" evidence="1">
    <location>
        <begin position="12"/>
        <end position="35"/>
    </location>
</feature>
<dbReference type="STRING" id="888061.AXF15_09060"/>
<sequence length="134" mass="14736">MKKNLRTLLSTFIAWLLSGLAGLVGVVFCLGVFNAELGKEMSMVCAALSFLLAYLLCIEWLPLKRMLAFLLVLAAFLLLAFTAELGLLLEMESRVEDYGVMDILLAEASLLVAAYLLNYRRKNEAPEGEDGNNG</sequence>
<reference evidence="3" key="1">
    <citation type="submission" date="2016-02" db="EMBL/GenBank/DDBJ databases">
        <authorList>
            <person name="Holder M.E."/>
            <person name="Ajami N.J."/>
            <person name="Petrosino J.F."/>
        </authorList>
    </citation>
    <scope>NUCLEOTIDE SEQUENCE [LARGE SCALE GENOMIC DNA]</scope>
    <source>
        <strain evidence="3">DSM 12838</strain>
    </source>
</reference>
<feature type="transmembrane region" description="Helical" evidence="1">
    <location>
        <begin position="68"/>
        <end position="88"/>
    </location>
</feature>
<dbReference type="AlphaFoldDB" id="A0A0X8JR03"/>
<keyword evidence="3" id="KW-1185">Reference proteome</keyword>
<keyword evidence="1" id="KW-1133">Transmembrane helix</keyword>
<feature type="transmembrane region" description="Helical" evidence="1">
    <location>
        <begin position="41"/>
        <end position="61"/>
    </location>
</feature>
<proteinExistence type="predicted"/>
<feature type="transmembrane region" description="Helical" evidence="1">
    <location>
        <begin position="100"/>
        <end position="117"/>
    </location>
</feature>
<protein>
    <submittedName>
        <fullName evidence="2">Uncharacterized protein</fullName>
    </submittedName>
</protein>
<accession>A0A0X8JR03</accession>
<evidence type="ECO:0000256" key="1">
    <source>
        <dbReference type="SAM" id="Phobius"/>
    </source>
</evidence>
<dbReference type="EMBL" id="CP014230">
    <property type="protein sequence ID" value="AMD93236.1"/>
    <property type="molecule type" value="Genomic_DNA"/>
</dbReference>